<accession>A0A0K2W122</accession>
<organism evidence="1 2">
    <name type="scientific">Mesorhizobium plurifarium</name>
    <dbReference type="NCBI Taxonomy" id="69974"/>
    <lineage>
        <taxon>Bacteria</taxon>
        <taxon>Pseudomonadati</taxon>
        <taxon>Pseudomonadota</taxon>
        <taxon>Alphaproteobacteria</taxon>
        <taxon>Hyphomicrobiales</taxon>
        <taxon>Phyllobacteriaceae</taxon>
        <taxon>Mesorhizobium</taxon>
    </lineage>
</organism>
<protein>
    <submittedName>
        <fullName evidence="1">Uncharacterized protein</fullName>
    </submittedName>
</protein>
<dbReference type="AlphaFoldDB" id="A0A0K2W122"/>
<proteinExistence type="predicted"/>
<evidence type="ECO:0000313" key="2">
    <source>
        <dbReference type="Proteomes" id="UP000182888"/>
    </source>
</evidence>
<evidence type="ECO:0000313" key="1">
    <source>
        <dbReference type="EMBL" id="CDX59011.1"/>
    </source>
</evidence>
<gene>
    <name evidence="1" type="ORF">MPL1032_250006</name>
</gene>
<dbReference type="EMBL" id="CCND01000018">
    <property type="protein sequence ID" value="CDX59011.1"/>
    <property type="molecule type" value="Genomic_DNA"/>
</dbReference>
<dbReference type="Proteomes" id="UP000182888">
    <property type="component" value="Unassembled WGS sequence"/>
</dbReference>
<reference evidence="2" key="1">
    <citation type="submission" date="2014-08" db="EMBL/GenBank/DDBJ databases">
        <authorList>
            <person name="Edwards T."/>
        </authorList>
    </citation>
    <scope>NUCLEOTIDE SEQUENCE [LARGE SCALE GENOMIC DNA]</scope>
</reference>
<sequence>MSTERRYEGKPLLRLLEFYVLKAIEELSQEWEDRLNAMAPKLQAIYGGDGRWEDAIAKALHMPDTMPGAICEMWKKNLKMAHDNKVTLTPQQFAEMFVDNNFAG</sequence>
<name>A0A0K2W122_MESPL</name>